<gene>
    <name evidence="1" type="ORF">M9H77_15245</name>
</gene>
<evidence type="ECO:0000313" key="1">
    <source>
        <dbReference type="EMBL" id="KAI5665392.1"/>
    </source>
</evidence>
<reference evidence="2" key="1">
    <citation type="journal article" date="2023" name="Nat. Plants">
        <title>Single-cell RNA sequencing provides a high-resolution roadmap for understanding the multicellular compartmentation of specialized metabolism.</title>
        <authorList>
            <person name="Sun S."/>
            <person name="Shen X."/>
            <person name="Li Y."/>
            <person name="Li Y."/>
            <person name="Wang S."/>
            <person name="Li R."/>
            <person name="Zhang H."/>
            <person name="Shen G."/>
            <person name="Guo B."/>
            <person name="Wei J."/>
            <person name="Xu J."/>
            <person name="St-Pierre B."/>
            <person name="Chen S."/>
            <person name="Sun C."/>
        </authorList>
    </citation>
    <scope>NUCLEOTIDE SEQUENCE [LARGE SCALE GENOMIC DNA]</scope>
</reference>
<organism evidence="1 2">
    <name type="scientific">Catharanthus roseus</name>
    <name type="common">Madagascar periwinkle</name>
    <name type="synonym">Vinca rosea</name>
    <dbReference type="NCBI Taxonomy" id="4058"/>
    <lineage>
        <taxon>Eukaryota</taxon>
        <taxon>Viridiplantae</taxon>
        <taxon>Streptophyta</taxon>
        <taxon>Embryophyta</taxon>
        <taxon>Tracheophyta</taxon>
        <taxon>Spermatophyta</taxon>
        <taxon>Magnoliopsida</taxon>
        <taxon>eudicotyledons</taxon>
        <taxon>Gunneridae</taxon>
        <taxon>Pentapetalae</taxon>
        <taxon>asterids</taxon>
        <taxon>lamiids</taxon>
        <taxon>Gentianales</taxon>
        <taxon>Apocynaceae</taxon>
        <taxon>Rauvolfioideae</taxon>
        <taxon>Vinceae</taxon>
        <taxon>Catharanthinae</taxon>
        <taxon>Catharanthus</taxon>
    </lineage>
</organism>
<name>A0ACC0AY71_CATRO</name>
<protein>
    <submittedName>
        <fullName evidence="1">Uncharacterized protein</fullName>
    </submittedName>
</protein>
<proteinExistence type="predicted"/>
<dbReference type="EMBL" id="CM044704">
    <property type="protein sequence ID" value="KAI5665392.1"/>
    <property type="molecule type" value="Genomic_DNA"/>
</dbReference>
<evidence type="ECO:0000313" key="2">
    <source>
        <dbReference type="Proteomes" id="UP001060085"/>
    </source>
</evidence>
<sequence length="550" mass="62546">MEISSNWIPYAIAYLAIVILFSFLRNLRRRKLNLPPGPKPWPIIGNLNLIGSLPHRSVHQLSKKYGPIMQLKFGSFPVVVGSSVEMAKIFLKTMDANFVGRPLTAAGKYTTYNYSDITWSPYGPYWRQARKMCLMELFSAKRLESYEYIRAEELNSLLAQLYKTSGRSIVLKDYLSTVSLNVISRMVLGKRYLDESDNSIVSPHEFKKMLDELFLLNGVMNIGDSIPWLDFLDLQGYIKRMKDLSKKFDRFLEHVLDEHIARRKQSSNKEDYGSKDMVDVLLELADDPNLEVKLERHGVKAFTQPPQSYCSGSVPAGKHYISVKEKEVKVQVCNFSANGQDLLAGGTESSAVTVEWAISELLKKPEIFDKATEELDRVIGKNRWVQEKDMPNLPYVEAIVKETMRVHPVAPFLVPRCTLEDCQVNGYDIPKGTRILVNIWTIGRDPALWENPDEFCPERFIGKAIDVKGQNFELLPFGSGRRMCPGYSLGLKVIQATLANLLHGYKWRLPGSLRPEDLEMEEIFGLSTPRKTPLEAIAEPRLSPNLYGSQ</sequence>
<accession>A0ACC0AY71</accession>
<keyword evidence="2" id="KW-1185">Reference proteome</keyword>
<comment type="caution">
    <text evidence="1">The sequence shown here is derived from an EMBL/GenBank/DDBJ whole genome shotgun (WGS) entry which is preliminary data.</text>
</comment>
<dbReference type="Proteomes" id="UP001060085">
    <property type="component" value="Linkage Group LG04"/>
</dbReference>